<dbReference type="AlphaFoldDB" id="A0A6S7GND8"/>
<sequence length="87" mass="9634">MARDNPWKLTTISELFVVHEQELGKGYHGLGGLTIPLSPASARYSFATLWRRLCDKAFGVSCSSVHSLSVKGKLVYKVLGINRSRQV</sequence>
<name>A0A6S7GND8_PARCT</name>
<accession>A0A6S7GND8</accession>
<comment type="caution">
    <text evidence="1">The sequence shown here is derived from an EMBL/GenBank/DDBJ whole genome shotgun (WGS) entry which is preliminary data.</text>
</comment>
<evidence type="ECO:0000313" key="2">
    <source>
        <dbReference type="Proteomes" id="UP001152795"/>
    </source>
</evidence>
<organism evidence="1 2">
    <name type="scientific">Paramuricea clavata</name>
    <name type="common">Red gorgonian</name>
    <name type="synonym">Violescent sea-whip</name>
    <dbReference type="NCBI Taxonomy" id="317549"/>
    <lineage>
        <taxon>Eukaryota</taxon>
        <taxon>Metazoa</taxon>
        <taxon>Cnidaria</taxon>
        <taxon>Anthozoa</taxon>
        <taxon>Octocorallia</taxon>
        <taxon>Malacalcyonacea</taxon>
        <taxon>Plexauridae</taxon>
        <taxon>Paramuricea</taxon>
    </lineage>
</organism>
<protein>
    <submittedName>
        <fullName evidence="1">Uncharacterized protein</fullName>
    </submittedName>
</protein>
<reference evidence="1" key="1">
    <citation type="submission" date="2020-04" db="EMBL/GenBank/DDBJ databases">
        <authorList>
            <person name="Alioto T."/>
            <person name="Alioto T."/>
            <person name="Gomez Garrido J."/>
        </authorList>
    </citation>
    <scope>NUCLEOTIDE SEQUENCE</scope>
    <source>
        <strain evidence="1">A484AB</strain>
    </source>
</reference>
<keyword evidence="2" id="KW-1185">Reference proteome</keyword>
<gene>
    <name evidence="1" type="ORF">PACLA_8A068691</name>
</gene>
<dbReference type="EMBL" id="CACRXK020001775">
    <property type="protein sequence ID" value="CAB3991026.1"/>
    <property type="molecule type" value="Genomic_DNA"/>
</dbReference>
<proteinExistence type="predicted"/>
<dbReference type="Proteomes" id="UP001152795">
    <property type="component" value="Unassembled WGS sequence"/>
</dbReference>
<evidence type="ECO:0000313" key="1">
    <source>
        <dbReference type="EMBL" id="CAB3991026.1"/>
    </source>
</evidence>